<feature type="transmembrane region" description="Helical" evidence="6">
    <location>
        <begin position="406"/>
        <end position="430"/>
    </location>
</feature>
<keyword evidence="5 6" id="KW-0472">Membrane</keyword>
<evidence type="ECO:0000256" key="3">
    <source>
        <dbReference type="ARBA" id="ARBA00022692"/>
    </source>
</evidence>
<feature type="transmembrane region" description="Helical" evidence="6">
    <location>
        <begin position="122"/>
        <end position="142"/>
    </location>
</feature>
<proteinExistence type="predicted"/>
<accession>A0A8J2YMJ5</accession>
<dbReference type="PANTHER" id="PTHR30250">
    <property type="entry name" value="PST FAMILY PREDICTED COLANIC ACID TRANSPORTER"/>
    <property type="match status" value="1"/>
</dbReference>
<evidence type="ECO:0000313" key="8">
    <source>
        <dbReference type="Proteomes" id="UP000628775"/>
    </source>
</evidence>
<keyword evidence="8" id="KW-1185">Reference proteome</keyword>
<feature type="transmembrane region" description="Helical" evidence="6">
    <location>
        <begin position="154"/>
        <end position="175"/>
    </location>
</feature>
<dbReference type="InterPro" id="IPR024923">
    <property type="entry name" value="PG_synth_SpoVB"/>
</dbReference>
<keyword evidence="4 6" id="KW-1133">Transmembrane helix</keyword>
<keyword evidence="2" id="KW-1003">Cell membrane</keyword>
<evidence type="ECO:0000256" key="5">
    <source>
        <dbReference type="ARBA" id="ARBA00023136"/>
    </source>
</evidence>
<reference evidence="7" key="1">
    <citation type="journal article" date="2014" name="Int. J. Syst. Evol. Microbiol.">
        <title>Complete genome sequence of Corynebacterium casei LMG S-19264T (=DSM 44701T), isolated from a smear-ripened cheese.</title>
        <authorList>
            <consortium name="US DOE Joint Genome Institute (JGI-PGF)"/>
            <person name="Walter F."/>
            <person name="Albersmeier A."/>
            <person name="Kalinowski J."/>
            <person name="Ruckert C."/>
        </authorList>
    </citation>
    <scope>NUCLEOTIDE SEQUENCE</scope>
    <source>
        <strain evidence="7">CGMCC 1.15371</strain>
    </source>
</reference>
<feature type="transmembrane region" description="Helical" evidence="6">
    <location>
        <begin position="348"/>
        <end position="371"/>
    </location>
</feature>
<comment type="subcellular location">
    <subcellularLocation>
        <location evidence="1">Cell membrane</location>
        <topology evidence="1">Multi-pass membrane protein</topology>
    </subcellularLocation>
</comment>
<protein>
    <submittedName>
        <fullName evidence="7">Putative membrane protein YabM</fullName>
    </submittedName>
</protein>
<feature type="transmembrane region" description="Helical" evidence="6">
    <location>
        <begin position="229"/>
        <end position="250"/>
    </location>
</feature>
<feature type="transmembrane region" description="Helical" evidence="6">
    <location>
        <begin position="279"/>
        <end position="299"/>
    </location>
</feature>
<dbReference type="Pfam" id="PF01943">
    <property type="entry name" value="Polysacc_synt"/>
    <property type="match status" value="1"/>
</dbReference>
<feature type="transmembrane region" description="Helical" evidence="6">
    <location>
        <begin position="442"/>
        <end position="462"/>
    </location>
</feature>
<dbReference type="InterPro" id="IPR050833">
    <property type="entry name" value="Poly_Biosynth_Transport"/>
</dbReference>
<dbReference type="GO" id="GO:0005886">
    <property type="term" value="C:plasma membrane"/>
    <property type="evidence" value="ECO:0007669"/>
    <property type="project" value="UniProtKB-SubCell"/>
</dbReference>
<dbReference type="RefSeq" id="WP_188697990.1">
    <property type="nucleotide sequence ID" value="NZ_BMIR01000025.1"/>
</dbReference>
<dbReference type="AlphaFoldDB" id="A0A8J2YMJ5"/>
<name>A0A8J2YMJ5_9BACL</name>
<dbReference type="CDD" id="cd13124">
    <property type="entry name" value="MATE_SpoVB_like"/>
    <property type="match status" value="1"/>
</dbReference>
<sequence>MERSIWRGTFILAFAALIIKVLSAVYRLPYQNLAGDVGFYVYQQVYPFYALATTMAGFGFPIVLSKIIAEAQSRQDRQGVEVILATAIKVLSGLACFLFLVSFLGAPFISRLMEDTQLVRPLRILSFIFLWGPFIAILRGYFQGGRLNMKPTGVSQVAEQTLRVGLILGLSFWLFRQSAGPYVFGSAAAFGSMIAPLASTLILFWFALKEKEQLRFSVKRQWNGQVAMRLLSEGFAYTIASLALVTFQFVDTLSLVPFLHTHWHSAKTLKGVYDRSFPFIQMGMSTAVALATSSVPVFAKLKGMGSRGDYNDQLKQPMRLTIIFGAAAAFGLLFIIKETNLFLFEDHSGTWALAVMCINILSASIVIIGSTMLQGIRGVWEPIIYLIIMAAIKLGLNGLLVPPLGIFGAALATAISLGGLALIIMLRLKIYCQVRFFYAREYVILIYGLLSMFIVVFLWKFVLYLWGLPDGGRLGAGVTVVTSVGWGAVVFLLWVMRGGLLDEKDLQHFPGGKVLGRLFLKK</sequence>
<evidence type="ECO:0000256" key="4">
    <source>
        <dbReference type="ARBA" id="ARBA00022989"/>
    </source>
</evidence>
<feature type="transmembrane region" description="Helical" evidence="6">
    <location>
        <begin position="474"/>
        <end position="495"/>
    </location>
</feature>
<organism evidence="7 8">
    <name type="scientific">Pullulanibacillus camelliae</name>
    <dbReference type="NCBI Taxonomy" id="1707096"/>
    <lineage>
        <taxon>Bacteria</taxon>
        <taxon>Bacillati</taxon>
        <taxon>Bacillota</taxon>
        <taxon>Bacilli</taxon>
        <taxon>Bacillales</taxon>
        <taxon>Sporolactobacillaceae</taxon>
        <taxon>Pullulanibacillus</taxon>
    </lineage>
</organism>
<comment type="caution">
    <text evidence="7">The sequence shown here is derived from an EMBL/GenBank/DDBJ whole genome shotgun (WGS) entry which is preliminary data.</text>
</comment>
<dbReference type="EMBL" id="BMIR01000025">
    <property type="protein sequence ID" value="GGE54063.1"/>
    <property type="molecule type" value="Genomic_DNA"/>
</dbReference>
<evidence type="ECO:0000256" key="1">
    <source>
        <dbReference type="ARBA" id="ARBA00004651"/>
    </source>
</evidence>
<gene>
    <name evidence="7" type="primary">yabM</name>
    <name evidence="7" type="ORF">GCM10011391_36210</name>
</gene>
<reference evidence="7" key="2">
    <citation type="submission" date="2020-09" db="EMBL/GenBank/DDBJ databases">
        <authorList>
            <person name="Sun Q."/>
            <person name="Zhou Y."/>
        </authorList>
    </citation>
    <scope>NUCLEOTIDE SEQUENCE</scope>
    <source>
        <strain evidence="7">CGMCC 1.15371</strain>
    </source>
</reference>
<feature type="transmembrane region" description="Helical" evidence="6">
    <location>
        <begin position="47"/>
        <end position="69"/>
    </location>
</feature>
<feature type="transmembrane region" description="Helical" evidence="6">
    <location>
        <begin position="320"/>
        <end position="336"/>
    </location>
</feature>
<dbReference type="Proteomes" id="UP000628775">
    <property type="component" value="Unassembled WGS sequence"/>
</dbReference>
<feature type="transmembrane region" description="Helical" evidence="6">
    <location>
        <begin position="383"/>
        <end position="400"/>
    </location>
</feature>
<evidence type="ECO:0000256" key="6">
    <source>
        <dbReference type="SAM" id="Phobius"/>
    </source>
</evidence>
<evidence type="ECO:0000256" key="2">
    <source>
        <dbReference type="ARBA" id="ARBA00022475"/>
    </source>
</evidence>
<dbReference type="PANTHER" id="PTHR30250:SF29">
    <property type="entry name" value="POLYSACCHARIDE BIOSYNTHESIS PROTEIN C-TERMINAL DOMAIN-CONTAINING PROTEIN"/>
    <property type="match status" value="1"/>
</dbReference>
<keyword evidence="3 6" id="KW-0812">Transmembrane</keyword>
<evidence type="ECO:0000313" key="7">
    <source>
        <dbReference type="EMBL" id="GGE54063.1"/>
    </source>
</evidence>
<feature type="transmembrane region" description="Helical" evidence="6">
    <location>
        <begin position="90"/>
        <end position="110"/>
    </location>
</feature>
<dbReference type="InterPro" id="IPR002797">
    <property type="entry name" value="Polysacc_synth"/>
</dbReference>
<feature type="transmembrane region" description="Helical" evidence="6">
    <location>
        <begin position="187"/>
        <end position="208"/>
    </location>
</feature>